<keyword evidence="3" id="KW-0732">Signal</keyword>
<keyword evidence="5" id="KW-1133">Transmembrane helix</keyword>
<evidence type="ECO:0000313" key="7">
    <source>
        <dbReference type="EMBL" id="MVQ33413.1"/>
    </source>
</evidence>
<dbReference type="PANTHER" id="PTHR34820:SF4">
    <property type="entry name" value="INNER MEMBRANE PROTEIN YEBZ"/>
    <property type="match status" value="1"/>
</dbReference>
<evidence type="ECO:0000256" key="2">
    <source>
        <dbReference type="ARBA" id="ARBA00022723"/>
    </source>
</evidence>
<feature type="domain" description="CopC" evidence="6">
    <location>
        <begin position="34"/>
        <end position="125"/>
    </location>
</feature>
<dbReference type="Proteomes" id="UP000467637">
    <property type="component" value="Unassembled WGS sequence"/>
</dbReference>
<dbReference type="Gene3D" id="2.60.40.1220">
    <property type="match status" value="1"/>
</dbReference>
<dbReference type="RefSeq" id="WP_157317580.1">
    <property type="nucleotide sequence ID" value="NZ_WSEM01000003.1"/>
</dbReference>
<reference evidence="7 8" key="1">
    <citation type="submission" date="2019-12" db="EMBL/GenBank/DDBJ databases">
        <authorList>
            <person name="Huq M.A."/>
        </authorList>
    </citation>
    <scope>NUCLEOTIDE SEQUENCE [LARGE SCALE GENOMIC DNA]</scope>
    <source>
        <strain evidence="7 8">MAH-34</strain>
    </source>
</reference>
<keyword evidence="5" id="KW-0812">Transmembrane</keyword>
<evidence type="ECO:0000256" key="5">
    <source>
        <dbReference type="SAM" id="Phobius"/>
    </source>
</evidence>
<sequence length="196" mass="21298">MVIAENKVFSKLPIITVGLLLCLTIFFTKPAFAHTGLESSTPKAGAEITEPLQEITLTFEGKLENLSTFKLFDSHKQEIKANVTLKEKLMTGKLSQPLSNGSYEVQWTIVGEDGHPIQGKYTFTVKNAADKQPQPEVTVTPAASATVEPSTSPSSTPIPVKVSESKAATSNNYWIWIAVGVILIALVVLSVTRRKK</sequence>
<keyword evidence="2" id="KW-0479">Metal-binding</keyword>
<gene>
    <name evidence="7" type="ORF">GON05_02015</name>
</gene>
<protein>
    <recommendedName>
        <fullName evidence="6">CopC domain-containing protein</fullName>
    </recommendedName>
</protein>
<feature type="transmembrane region" description="Helical" evidence="5">
    <location>
        <begin position="173"/>
        <end position="192"/>
    </location>
</feature>
<keyword evidence="5" id="KW-0472">Membrane</keyword>
<comment type="subcellular location">
    <subcellularLocation>
        <location evidence="1">Cell envelope</location>
    </subcellularLocation>
</comment>
<dbReference type="PANTHER" id="PTHR34820">
    <property type="entry name" value="INNER MEMBRANE PROTEIN YEBZ"/>
    <property type="match status" value="1"/>
</dbReference>
<keyword evidence="4" id="KW-0186">Copper</keyword>
<keyword evidence="8" id="KW-1185">Reference proteome</keyword>
<dbReference type="InterPro" id="IPR014755">
    <property type="entry name" value="Cu-Rt/internalin_Ig-like"/>
</dbReference>
<organism evidence="7 8">
    <name type="scientific">Paenibacillus anseongense</name>
    <dbReference type="NCBI Taxonomy" id="2682845"/>
    <lineage>
        <taxon>Bacteria</taxon>
        <taxon>Bacillati</taxon>
        <taxon>Bacillota</taxon>
        <taxon>Bacilli</taxon>
        <taxon>Bacillales</taxon>
        <taxon>Paenibacillaceae</taxon>
        <taxon>Paenibacillus</taxon>
    </lineage>
</organism>
<evidence type="ECO:0000313" key="8">
    <source>
        <dbReference type="Proteomes" id="UP000467637"/>
    </source>
</evidence>
<name>A0ABW9U1V0_9BACL</name>
<dbReference type="EMBL" id="WSEM01000003">
    <property type="protein sequence ID" value="MVQ33413.1"/>
    <property type="molecule type" value="Genomic_DNA"/>
</dbReference>
<dbReference type="InterPro" id="IPR007348">
    <property type="entry name" value="CopC_dom"/>
</dbReference>
<comment type="caution">
    <text evidence="7">The sequence shown here is derived from an EMBL/GenBank/DDBJ whole genome shotgun (WGS) entry which is preliminary data.</text>
</comment>
<evidence type="ECO:0000256" key="3">
    <source>
        <dbReference type="ARBA" id="ARBA00022729"/>
    </source>
</evidence>
<dbReference type="SUPFAM" id="SSF81296">
    <property type="entry name" value="E set domains"/>
    <property type="match status" value="1"/>
</dbReference>
<proteinExistence type="predicted"/>
<accession>A0ABW9U1V0</accession>
<dbReference type="Pfam" id="PF04234">
    <property type="entry name" value="CopC"/>
    <property type="match status" value="1"/>
</dbReference>
<evidence type="ECO:0000256" key="1">
    <source>
        <dbReference type="ARBA" id="ARBA00004196"/>
    </source>
</evidence>
<evidence type="ECO:0000259" key="6">
    <source>
        <dbReference type="Pfam" id="PF04234"/>
    </source>
</evidence>
<evidence type="ECO:0000256" key="4">
    <source>
        <dbReference type="ARBA" id="ARBA00023008"/>
    </source>
</evidence>
<dbReference type="InterPro" id="IPR032694">
    <property type="entry name" value="CopC/D"/>
</dbReference>
<dbReference type="InterPro" id="IPR014756">
    <property type="entry name" value="Ig_E-set"/>
</dbReference>